<reference evidence="3 4" key="1">
    <citation type="submission" date="2020-07" db="EMBL/GenBank/DDBJ databases">
        <authorList>
            <person name="Xu S."/>
            <person name="Li A."/>
        </authorList>
    </citation>
    <scope>NUCLEOTIDE SEQUENCE [LARGE SCALE GENOMIC DNA]</scope>
    <source>
        <strain evidence="3 4">SG-8</strain>
    </source>
</reference>
<dbReference type="PANTHER" id="PTHR42736">
    <property type="entry name" value="PROTEIN-GLUTAMINE GAMMA-GLUTAMYLTRANSFERASE"/>
    <property type="match status" value="1"/>
</dbReference>
<dbReference type="Pfam" id="PF01841">
    <property type="entry name" value="Transglut_core"/>
    <property type="match status" value="1"/>
</dbReference>
<feature type="transmembrane region" description="Helical" evidence="1">
    <location>
        <begin position="60"/>
        <end position="79"/>
    </location>
</feature>
<keyword evidence="1" id="KW-1133">Transmembrane helix</keyword>
<keyword evidence="1" id="KW-0812">Transmembrane</keyword>
<dbReference type="Gene3D" id="3.10.620.30">
    <property type="match status" value="1"/>
</dbReference>
<name>A0A7W3U4X7_9GAMM</name>
<dbReference type="InterPro" id="IPR052901">
    <property type="entry name" value="Bact_TGase-like"/>
</dbReference>
<dbReference type="Proteomes" id="UP000552587">
    <property type="component" value="Unassembled WGS sequence"/>
</dbReference>
<accession>A0A7W3U4X7</accession>
<evidence type="ECO:0000313" key="3">
    <source>
        <dbReference type="EMBL" id="MBB1089046.1"/>
    </source>
</evidence>
<proteinExistence type="predicted"/>
<feature type="transmembrane region" description="Helical" evidence="1">
    <location>
        <begin position="541"/>
        <end position="561"/>
    </location>
</feature>
<dbReference type="PANTHER" id="PTHR42736:SF1">
    <property type="entry name" value="PROTEIN-GLUTAMINE GAMMA-GLUTAMYLTRANSFERASE"/>
    <property type="match status" value="1"/>
</dbReference>
<dbReference type="SMART" id="SM00460">
    <property type="entry name" value="TGc"/>
    <property type="match status" value="1"/>
</dbReference>
<protein>
    <submittedName>
        <fullName evidence="3">DUF3488 domain-containing transglutaminase family protein</fullName>
    </submittedName>
</protein>
<dbReference type="EMBL" id="JACHTE010000007">
    <property type="protein sequence ID" value="MBB1089046.1"/>
    <property type="molecule type" value="Genomic_DNA"/>
</dbReference>
<keyword evidence="1" id="KW-0472">Membrane</keyword>
<dbReference type="SUPFAM" id="SSF54001">
    <property type="entry name" value="Cysteine proteinases"/>
    <property type="match status" value="1"/>
</dbReference>
<dbReference type="RefSeq" id="WP_182669820.1">
    <property type="nucleotide sequence ID" value="NZ_JACHTE010000007.1"/>
</dbReference>
<dbReference type="InterPro" id="IPR021878">
    <property type="entry name" value="TgpA_N"/>
</dbReference>
<feature type="transmembrane region" description="Helical" evidence="1">
    <location>
        <begin position="30"/>
        <end position="48"/>
    </location>
</feature>
<organism evidence="3 4">
    <name type="scientific">Marilutibacter penaei</name>
    <dbReference type="NCBI Taxonomy" id="2759900"/>
    <lineage>
        <taxon>Bacteria</taxon>
        <taxon>Pseudomonadati</taxon>
        <taxon>Pseudomonadota</taxon>
        <taxon>Gammaproteobacteria</taxon>
        <taxon>Lysobacterales</taxon>
        <taxon>Lysobacteraceae</taxon>
        <taxon>Marilutibacter</taxon>
    </lineage>
</organism>
<dbReference type="InterPro" id="IPR002931">
    <property type="entry name" value="Transglutaminase-like"/>
</dbReference>
<evidence type="ECO:0000259" key="2">
    <source>
        <dbReference type="SMART" id="SM00460"/>
    </source>
</evidence>
<feature type="domain" description="Transglutaminase-like" evidence="2">
    <location>
        <begin position="402"/>
        <end position="473"/>
    </location>
</feature>
<sequence length="654" mass="72253">MAEAPALDAVSRRWAYASGASSLLPLLLQLPFRIGALVAGTALVMALLGSRGRLPGLLRMPLVLALVAATLVLAGFNFGRDTGCALLAVMIAAKPAETSTLRDARSLVGFALFAPFATFLLDQGPLSLALGLGAGFVALLVLQRLSDLESGLARQPVPLRRRALAIARLGMLGLPLALAAFWLFPRLGSPLWGIPERALARPGISDSMKPGEWIDLMGDDNPALRVVFHGETPPPSSMYWRGPVLWDFDGREWTQPRGVRELPPAAFVPGPVQWDYTMSIEPTDNRLLVSLDLPLAAPDDASLSLDHGLFADRPQYGVSRWRMRSSPPARYQATLDPVQRARALALPSGFNPRTLALASQWRREAGPDDAAIANRALQWIRDEFAYTLTTPLPGRHSVDEFLFDHKAGFCEHFSSAFVVLMRSAGIPARVVTGYTGGYYNRIGAYWLVRRSDAHAWTEVWLRGRGWVRIDPTAAVAPERIYDTLADRTPGAGGLLGGLGATPALEFSDWVRRGWNDLVLGFDVERQRHLFRPLGVDDIAPGHLILMFGLFGALALLWMLWLSQRGERDPDPLLRAWHLVGRRYARLGLERGTHEPAQAWAARVAAERPDLGPDLLELSQRFSDWRYAVATGTQRRLIRELRAHRPRRRDQGERR</sequence>
<dbReference type="AlphaFoldDB" id="A0A7W3U4X7"/>
<dbReference type="InterPro" id="IPR038765">
    <property type="entry name" value="Papain-like_cys_pep_sf"/>
</dbReference>
<evidence type="ECO:0000313" key="4">
    <source>
        <dbReference type="Proteomes" id="UP000552587"/>
    </source>
</evidence>
<evidence type="ECO:0000256" key="1">
    <source>
        <dbReference type="SAM" id="Phobius"/>
    </source>
</evidence>
<dbReference type="Pfam" id="PF11992">
    <property type="entry name" value="TgpA_N"/>
    <property type="match status" value="1"/>
</dbReference>
<comment type="caution">
    <text evidence="3">The sequence shown here is derived from an EMBL/GenBank/DDBJ whole genome shotgun (WGS) entry which is preliminary data.</text>
</comment>
<feature type="transmembrane region" description="Helical" evidence="1">
    <location>
        <begin position="163"/>
        <end position="184"/>
    </location>
</feature>
<gene>
    <name evidence="3" type="ORF">H4F99_11150</name>
</gene>
<feature type="transmembrane region" description="Helical" evidence="1">
    <location>
        <begin position="124"/>
        <end position="142"/>
    </location>
</feature>
<keyword evidence="4" id="KW-1185">Reference proteome</keyword>